<keyword evidence="3 7" id="KW-0694">RNA-binding</keyword>
<dbReference type="InterPro" id="IPR001063">
    <property type="entry name" value="Ribosomal_uL22"/>
</dbReference>
<protein>
    <recommendedName>
        <fullName evidence="6 7">Large ribosomal subunit protein uL22</fullName>
    </recommendedName>
</protein>
<comment type="similarity">
    <text evidence="1 7 8">Belongs to the universal ribosomal protein uL22 family.</text>
</comment>
<dbReference type="InterPro" id="IPR036394">
    <property type="entry name" value="Ribosomal_uL22_sf"/>
</dbReference>
<dbReference type="NCBIfam" id="TIGR01044">
    <property type="entry name" value="rplV_bact"/>
    <property type="match status" value="1"/>
</dbReference>
<evidence type="ECO:0000256" key="1">
    <source>
        <dbReference type="ARBA" id="ARBA00009451"/>
    </source>
</evidence>
<dbReference type="PANTHER" id="PTHR13501:SF8">
    <property type="entry name" value="LARGE RIBOSOMAL SUBUNIT PROTEIN UL22M"/>
    <property type="match status" value="1"/>
</dbReference>
<dbReference type="AlphaFoldDB" id="A0A2H0W614"/>
<dbReference type="InterPro" id="IPR005727">
    <property type="entry name" value="Ribosomal_uL22_bac/chlpt-type"/>
</dbReference>
<accession>A0A2H0W614</accession>
<evidence type="ECO:0000256" key="5">
    <source>
        <dbReference type="ARBA" id="ARBA00023274"/>
    </source>
</evidence>
<comment type="caution">
    <text evidence="12">The sequence shown here is derived from an EMBL/GenBank/DDBJ whole genome shotgun (WGS) entry which is preliminary data.</text>
</comment>
<gene>
    <name evidence="7" type="primary">rplV</name>
    <name evidence="12" type="ORF">COT78_02440</name>
</gene>
<evidence type="ECO:0000256" key="3">
    <source>
        <dbReference type="ARBA" id="ARBA00022884"/>
    </source>
</evidence>
<reference evidence="13" key="1">
    <citation type="submission" date="2017-09" db="EMBL/GenBank/DDBJ databases">
        <title>Depth-based differentiation of microbial function through sediment-hosted aquifers and enrichment of novel symbionts in the deep terrestrial subsurface.</title>
        <authorList>
            <person name="Probst A.J."/>
            <person name="Ladd B."/>
            <person name="Jarett J.K."/>
            <person name="Geller-Mcgrath D.E."/>
            <person name="Sieber C.M.K."/>
            <person name="Emerson J.B."/>
            <person name="Anantharaman K."/>
            <person name="Thomas B.C."/>
            <person name="Malmstrom R."/>
            <person name="Stieglmeier M."/>
            <person name="Klingl A."/>
            <person name="Woyke T."/>
            <person name="Ryan C.M."/>
            <person name="Banfield J.F."/>
        </authorList>
    </citation>
    <scope>NUCLEOTIDE SEQUENCE [LARGE SCALE GENOMIC DNA]</scope>
</reference>
<feature type="compositionally biased region" description="Polar residues" evidence="11">
    <location>
        <begin position="121"/>
        <end position="141"/>
    </location>
</feature>
<evidence type="ECO:0000256" key="10">
    <source>
        <dbReference type="RuleBase" id="RU004008"/>
    </source>
</evidence>
<dbReference type="SUPFAM" id="SSF54843">
    <property type="entry name" value="Ribosomal protein L22"/>
    <property type="match status" value="1"/>
</dbReference>
<dbReference type="GO" id="GO:0006412">
    <property type="term" value="P:translation"/>
    <property type="evidence" value="ECO:0007669"/>
    <property type="project" value="UniProtKB-UniRule"/>
</dbReference>
<dbReference type="PANTHER" id="PTHR13501">
    <property type="entry name" value="CHLOROPLAST 50S RIBOSOMAL PROTEIN L22-RELATED"/>
    <property type="match status" value="1"/>
</dbReference>
<name>A0A2H0W614_9BACT</name>
<evidence type="ECO:0000256" key="8">
    <source>
        <dbReference type="RuleBase" id="RU004005"/>
    </source>
</evidence>
<keyword evidence="4 7" id="KW-0689">Ribosomal protein</keyword>
<evidence type="ECO:0000256" key="7">
    <source>
        <dbReference type="HAMAP-Rule" id="MF_01331"/>
    </source>
</evidence>
<evidence type="ECO:0000313" key="13">
    <source>
        <dbReference type="Proteomes" id="UP000231382"/>
    </source>
</evidence>
<evidence type="ECO:0000313" key="12">
    <source>
        <dbReference type="EMBL" id="PIS07535.1"/>
    </source>
</evidence>
<evidence type="ECO:0000256" key="9">
    <source>
        <dbReference type="RuleBase" id="RU004006"/>
    </source>
</evidence>
<organism evidence="12 13">
    <name type="scientific">Candidatus Berkelbacteria bacterium CG10_big_fil_rev_8_21_14_0_10_43_13</name>
    <dbReference type="NCBI Taxonomy" id="1974514"/>
    <lineage>
        <taxon>Bacteria</taxon>
        <taxon>Candidatus Berkelbacteria</taxon>
    </lineage>
</organism>
<comment type="function">
    <text evidence="7">The globular domain of the protein is located near the polypeptide exit tunnel on the outside of the subunit, while an extended beta-hairpin is found that lines the wall of the exit tunnel in the center of the 70S ribosome.</text>
</comment>
<dbReference type="Gene3D" id="3.90.470.10">
    <property type="entry name" value="Ribosomal protein L22/L17"/>
    <property type="match status" value="1"/>
</dbReference>
<dbReference type="Proteomes" id="UP000231382">
    <property type="component" value="Unassembled WGS sequence"/>
</dbReference>
<comment type="function">
    <text evidence="7 10">This protein binds specifically to 23S rRNA; its binding is stimulated by other ribosomal proteins, e.g., L4, L17, and L20. It is important during the early stages of 50S assembly. It makes multiple contacts with different domains of the 23S rRNA in the assembled 50S subunit and ribosome.</text>
</comment>
<feature type="compositionally biased region" description="Basic and acidic residues" evidence="11">
    <location>
        <begin position="142"/>
        <end position="151"/>
    </location>
</feature>
<evidence type="ECO:0000256" key="4">
    <source>
        <dbReference type="ARBA" id="ARBA00022980"/>
    </source>
</evidence>
<evidence type="ECO:0000256" key="6">
    <source>
        <dbReference type="ARBA" id="ARBA00035207"/>
    </source>
</evidence>
<dbReference type="GO" id="GO:0019843">
    <property type="term" value="F:rRNA binding"/>
    <property type="evidence" value="ECO:0007669"/>
    <property type="project" value="UniProtKB-UniRule"/>
</dbReference>
<keyword evidence="2 7" id="KW-0699">rRNA-binding</keyword>
<dbReference type="EMBL" id="PEZW01000018">
    <property type="protein sequence ID" value="PIS07535.1"/>
    <property type="molecule type" value="Genomic_DNA"/>
</dbReference>
<dbReference type="HAMAP" id="MF_01331_B">
    <property type="entry name" value="Ribosomal_uL22_B"/>
    <property type="match status" value="1"/>
</dbReference>
<sequence>MEITVHNRNIRISPRKVRPVLHNMRGQSAEKVRDSLKFTNRKAAGFLHDLVKSGIAAGKENHIDAEQLMIKAVYCNEAPRLKRAIAWSKGQSRRITKRASHITLILESAEAPVSDAKTPITKKQTSKNTNNQETNIKNTVKNNKENKQTQE</sequence>
<dbReference type="InterPro" id="IPR047867">
    <property type="entry name" value="Ribosomal_uL22_bac/org-type"/>
</dbReference>
<proteinExistence type="inferred from homology"/>
<keyword evidence="5 7" id="KW-0687">Ribonucleoprotein</keyword>
<feature type="region of interest" description="Disordered" evidence="11">
    <location>
        <begin position="112"/>
        <end position="151"/>
    </location>
</feature>
<evidence type="ECO:0000256" key="11">
    <source>
        <dbReference type="SAM" id="MobiDB-lite"/>
    </source>
</evidence>
<dbReference type="GO" id="GO:0003735">
    <property type="term" value="F:structural constituent of ribosome"/>
    <property type="evidence" value="ECO:0007669"/>
    <property type="project" value="InterPro"/>
</dbReference>
<dbReference type="Pfam" id="PF00237">
    <property type="entry name" value="Ribosomal_L22"/>
    <property type="match status" value="1"/>
</dbReference>
<dbReference type="GO" id="GO:0022625">
    <property type="term" value="C:cytosolic large ribosomal subunit"/>
    <property type="evidence" value="ECO:0007669"/>
    <property type="project" value="TreeGrafter"/>
</dbReference>
<comment type="subunit">
    <text evidence="7 9">Part of the 50S ribosomal subunit.</text>
</comment>
<evidence type="ECO:0000256" key="2">
    <source>
        <dbReference type="ARBA" id="ARBA00022730"/>
    </source>
</evidence>